<comment type="caution">
    <text evidence="2">The sequence shown here is derived from an EMBL/GenBank/DDBJ whole genome shotgun (WGS) entry which is preliminary data.</text>
</comment>
<dbReference type="PANTHER" id="PTHR42928:SF5">
    <property type="entry name" value="BLR1237 PROTEIN"/>
    <property type="match status" value="1"/>
</dbReference>
<evidence type="ECO:0000256" key="1">
    <source>
        <dbReference type="ARBA" id="ARBA00006987"/>
    </source>
</evidence>
<name>A0ABU9RH18_9BURK</name>
<proteinExistence type="inferred from homology"/>
<gene>
    <name evidence="2" type="ORF">V4C56_42725</name>
</gene>
<evidence type="ECO:0000313" key="3">
    <source>
        <dbReference type="Proteomes" id="UP001481677"/>
    </source>
</evidence>
<protein>
    <submittedName>
        <fullName evidence="2">Tripartite tricarboxylate transporter substrate-binding protein</fullName>
    </submittedName>
</protein>
<dbReference type="PANTHER" id="PTHR42928">
    <property type="entry name" value="TRICARBOXYLATE-BINDING PROTEIN"/>
    <property type="match status" value="1"/>
</dbReference>
<reference evidence="2 3" key="1">
    <citation type="submission" date="2024-01" db="EMBL/GenBank/DDBJ databases">
        <title>The diversity of rhizobia nodulating Mimosa spp. in eleven states of Brazil covering several biomes is determined by host plant, location, and edaphic factors.</title>
        <authorList>
            <person name="Rouws L."/>
            <person name="Barauna A."/>
            <person name="Beukes C."/>
            <person name="De Faria S.M."/>
            <person name="Gross E."/>
            <person name="Dos Reis Junior F.B."/>
            <person name="Simon M."/>
            <person name="Maluk M."/>
            <person name="Odee D.W."/>
            <person name="Kenicer G."/>
            <person name="Young J.P.W."/>
            <person name="Reis V.M."/>
            <person name="Zilli J."/>
            <person name="James E.K."/>
        </authorList>
    </citation>
    <scope>NUCLEOTIDE SEQUENCE [LARGE SCALE GENOMIC DNA]</scope>
    <source>
        <strain evidence="2 3">JPY530</strain>
    </source>
</reference>
<dbReference type="InterPro" id="IPR005064">
    <property type="entry name" value="BUG"/>
</dbReference>
<sequence>SMFGVLAPAGTPAPIINKLSAALKDIMAQQEVKTALTNQGAMPVYTTPDQARSQINDEVARWAKVIKESDIKAD</sequence>
<dbReference type="Gene3D" id="3.40.190.150">
    <property type="entry name" value="Bordetella uptake gene, domain 1"/>
    <property type="match status" value="1"/>
</dbReference>
<dbReference type="Proteomes" id="UP001481677">
    <property type="component" value="Unassembled WGS sequence"/>
</dbReference>
<evidence type="ECO:0000313" key="2">
    <source>
        <dbReference type="EMBL" id="MEM5346319.1"/>
    </source>
</evidence>
<accession>A0ABU9RH18</accession>
<dbReference type="RefSeq" id="WP_342959832.1">
    <property type="nucleotide sequence ID" value="NZ_JAZHGA010000106.1"/>
</dbReference>
<organism evidence="2 3">
    <name type="scientific">Paraburkholderia azotifigens</name>
    <dbReference type="NCBI Taxonomy" id="2057004"/>
    <lineage>
        <taxon>Bacteria</taxon>
        <taxon>Pseudomonadati</taxon>
        <taxon>Pseudomonadota</taxon>
        <taxon>Betaproteobacteria</taxon>
        <taxon>Burkholderiales</taxon>
        <taxon>Burkholderiaceae</taxon>
        <taxon>Paraburkholderia</taxon>
    </lineage>
</organism>
<dbReference type="InterPro" id="IPR042100">
    <property type="entry name" value="Bug_dom1"/>
</dbReference>
<dbReference type="Pfam" id="PF03401">
    <property type="entry name" value="TctC"/>
    <property type="match status" value="1"/>
</dbReference>
<comment type="similarity">
    <text evidence="1">Belongs to the UPF0065 (bug) family.</text>
</comment>
<feature type="non-terminal residue" evidence="2">
    <location>
        <position position="1"/>
    </location>
</feature>
<keyword evidence="3" id="KW-1185">Reference proteome</keyword>
<dbReference type="EMBL" id="JAZHGA010000106">
    <property type="protein sequence ID" value="MEM5346319.1"/>
    <property type="molecule type" value="Genomic_DNA"/>
</dbReference>